<protein>
    <submittedName>
        <fullName evidence="5">HTH-type transcriptional repressor NanR</fullName>
    </submittedName>
</protein>
<keyword evidence="3" id="KW-0804">Transcription</keyword>
<dbReference type="SMART" id="SM00345">
    <property type="entry name" value="HTH_GNTR"/>
    <property type="match status" value="1"/>
</dbReference>
<keyword evidence="2" id="KW-0238">DNA-binding</keyword>
<keyword evidence="6" id="KW-1185">Reference proteome</keyword>
<sequence>MAKLVKVSLVDQVCDKIKENITSKQWEAGFKIPSEQELANNFGVNRLTIRMALQKLNTLGIVETKAGEGTFVKKFSFRKYVSEVTELFMKPEMLNDVCEFRKCIEIECVRLAIERATSECILELEKAFDEYERVTNEVKEADNIDIDRLIEADLEFHYQICKASKNSLFVLAFIAARESIYQYLKSINVHRCQIIENEGRSIIEFMQNSTYYHKQIVETIKNADFQKCKKIYLEMIDLATPI</sequence>
<evidence type="ECO:0000256" key="3">
    <source>
        <dbReference type="ARBA" id="ARBA00023163"/>
    </source>
</evidence>
<reference evidence="5" key="1">
    <citation type="submission" date="2024-05" db="EMBL/GenBank/DDBJ databases">
        <title>Isolation and characterization of Sporomusa carbonis sp. nov., a carboxydotrophic hydrogenogen in the genus of Sporomusa isolated from a charcoal burning pile.</title>
        <authorList>
            <person name="Boeer T."/>
            <person name="Rosenbaum F."/>
            <person name="Eysell L."/>
            <person name="Mueller V."/>
            <person name="Daniel R."/>
            <person name="Poehlein A."/>
        </authorList>
    </citation>
    <scope>NUCLEOTIDE SEQUENCE [LARGE SCALE GENOMIC DNA]</scope>
    <source>
        <strain evidence="5">DSM 3132</strain>
    </source>
</reference>
<evidence type="ECO:0000256" key="1">
    <source>
        <dbReference type="ARBA" id="ARBA00023015"/>
    </source>
</evidence>
<organism evidence="5 6">
    <name type="scientific">Sporomusa acidovorans (strain ATCC 49682 / DSM 3132 / Mol)</name>
    <dbReference type="NCBI Taxonomy" id="1123286"/>
    <lineage>
        <taxon>Bacteria</taxon>
        <taxon>Bacillati</taxon>
        <taxon>Bacillota</taxon>
        <taxon>Negativicutes</taxon>
        <taxon>Selenomonadales</taxon>
        <taxon>Sporomusaceae</taxon>
        <taxon>Sporomusa</taxon>
    </lineage>
</organism>
<dbReference type="Gene3D" id="1.10.10.10">
    <property type="entry name" value="Winged helix-like DNA-binding domain superfamily/Winged helix DNA-binding domain"/>
    <property type="match status" value="1"/>
</dbReference>
<name>A0ABZ3JBE5_SPOA4</name>
<dbReference type="Pfam" id="PF07729">
    <property type="entry name" value="FCD"/>
    <property type="match status" value="1"/>
</dbReference>
<dbReference type="RefSeq" id="WP_169717071.1">
    <property type="nucleotide sequence ID" value="NZ_CP155571.1"/>
</dbReference>
<dbReference type="SUPFAM" id="SSF48008">
    <property type="entry name" value="GntR ligand-binding domain-like"/>
    <property type="match status" value="1"/>
</dbReference>
<dbReference type="Proteomes" id="UP000216052">
    <property type="component" value="Chromosome"/>
</dbReference>
<dbReference type="InterPro" id="IPR036388">
    <property type="entry name" value="WH-like_DNA-bd_sf"/>
</dbReference>
<dbReference type="InterPro" id="IPR008920">
    <property type="entry name" value="TF_FadR/GntR_C"/>
</dbReference>
<dbReference type="InterPro" id="IPR011711">
    <property type="entry name" value="GntR_C"/>
</dbReference>
<dbReference type="SMART" id="SM00895">
    <property type="entry name" value="FCD"/>
    <property type="match status" value="1"/>
</dbReference>
<evidence type="ECO:0000313" key="6">
    <source>
        <dbReference type="Proteomes" id="UP000216052"/>
    </source>
</evidence>
<dbReference type="PANTHER" id="PTHR43537:SF5">
    <property type="entry name" value="UXU OPERON TRANSCRIPTIONAL REGULATOR"/>
    <property type="match status" value="1"/>
</dbReference>
<evidence type="ECO:0000256" key="2">
    <source>
        <dbReference type="ARBA" id="ARBA00023125"/>
    </source>
</evidence>
<dbReference type="CDD" id="cd07377">
    <property type="entry name" value="WHTH_GntR"/>
    <property type="match status" value="1"/>
</dbReference>
<dbReference type="PANTHER" id="PTHR43537">
    <property type="entry name" value="TRANSCRIPTIONAL REGULATOR, GNTR FAMILY"/>
    <property type="match status" value="1"/>
</dbReference>
<dbReference type="PRINTS" id="PR00035">
    <property type="entry name" value="HTHGNTR"/>
</dbReference>
<dbReference type="Gene3D" id="1.20.120.530">
    <property type="entry name" value="GntR ligand-binding domain-like"/>
    <property type="match status" value="1"/>
</dbReference>
<dbReference type="Pfam" id="PF00392">
    <property type="entry name" value="GntR"/>
    <property type="match status" value="1"/>
</dbReference>
<dbReference type="InterPro" id="IPR000524">
    <property type="entry name" value="Tscrpt_reg_HTH_GntR"/>
</dbReference>
<feature type="domain" description="HTH gntR-type" evidence="4">
    <location>
        <begin position="7"/>
        <end position="75"/>
    </location>
</feature>
<dbReference type="InterPro" id="IPR036390">
    <property type="entry name" value="WH_DNA-bd_sf"/>
</dbReference>
<dbReference type="EMBL" id="CP155571">
    <property type="protein sequence ID" value="XFO75423.1"/>
    <property type="molecule type" value="Genomic_DNA"/>
</dbReference>
<evidence type="ECO:0000313" key="5">
    <source>
        <dbReference type="EMBL" id="XFO75423.1"/>
    </source>
</evidence>
<accession>A0ABZ3JBE5</accession>
<proteinExistence type="predicted"/>
<dbReference type="SUPFAM" id="SSF46785">
    <property type="entry name" value="Winged helix' DNA-binding domain"/>
    <property type="match status" value="1"/>
</dbReference>
<keyword evidence="1" id="KW-0805">Transcription regulation</keyword>
<evidence type="ECO:0000259" key="4">
    <source>
        <dbReference type="PROSITE" id="PS50949"/>
    </source>
</evidence>
<gene>
    <name evidence="5" type="primary">nanR</name>
    <name evidence="5" type="ORF">SPACI_055440</name>
</gene>
<dbReference type="PROSITE" id="PS50949">
    <property type="entry name" value="HTH_GNTR"/>
    <property type="match status" value="1"/>
</dbReference>